<feature type="non-terminal residue" evidence="1">
    <location>
        <position position="28"/>
    </location>
</feature>
<name>A0A8S3C866_9BILA</name>
<accession>A0A8S3C866</accession>
<protein>
    <submittedName>
        <fullName evidence="1">Uncharacterized protein</fullName>
    </submittedName>
</protein>
<comment type="caution">
    <text evidence="1">The sequence shown here is derived from an EMBL/GenBank/DDBJ whole genome shotgun (WGS) entry which is preliminary data.</text>
</comment>
<dbReference type="EMBL" id="CAJOBI010169461">
    <property type="protein sequence ID" value="CAF4883300.1"/>
    <property type="molecule type" value="Genomic_DNA"/>
</dbReference>
<dbReference type="Proteomes" id="UP000676336">
    <property type="component" value="Unassembled WGS sequence"/>
</dbReference>
<reference evidence="1" key="1">
    <citation type="submission" date="2021-02" db="EMBL/GenBank/DDBJ databases">
        <authorList>
            <person name="Nowell W R."/>
        </authorList>
    </citation>
    <scope>NUCLEOTIDE SEQUENCE</scope>
</reference>
<organism evidence="1 2">
    <name type="scientific">Rotaria magnacalcarata</name>
    <dbReference type="NCBI Taxonomy" id="392030"/>
    <lineage>
        <taxon>Eukaryota</taxon>
        <taxon>Metazoa</taxon>
        <taxon>Spiralia</taxon>
        <taxon>Gnathifera</taxon>
        <taxon>Rotifera</taxon>
        <taxon>Eurotatoria</taxon>
        <taxon>Bdelloidea</taxon>
        <taxon>Philodinida</taxon>
        <taxon>Philodinidae</taxon>
        <taxon>Rotaria</taxon>
    </lineage>
</organism>
<evidence type="ECO:0000313" key="1">
    <source>
        <dbReference type="EMBL" id="CAF4883300.1"/>
    </source>
</evidence>
<dbReference type="AlphaFoldDB" id="A0A8S3C866"/>
<proteinExistence type="predicted"/>
<gene>
    <name evidence="1" type="ORF">SMN809_LOCUS50918</name>
</gene>
<sequence>MRTLPWFKRVQPRIWQLFEEPYSSSAAK</sequence>
<evidence type="ECO:0000313" key="2">
    <source>
        <dbReference type="Proteomes" id="UP000676336"/>
    </source>
</evidence>